<dbReference type="RefSeq" id="XP_018023052.2">
    <property type="nucleotide sequence ID" value="XM_018167563.2"/>
</dbReference>
<dbReference type="GO" id="GO:0019464">
    <property type="term" value="P:glycine decarboxylation via glycine cleavage system"/>
    <property type="evidence" value="ECO:0007669"/>
    <property type="project" value="UniProtKB-UniRule"/>
</dbReference>
<dbReference type="GO" id="GO:0009249">
    <property type="term" value="P:protein lipoylation"/>
    <property type="evidence" value="ECO:0007669"/>
    <property type="project" value="TreeGrafter"/>
</dbReference>
<name>A0A8B7PBH0_HYAAZ</name>
<comment type="function">
    <text evidence="5">The H protein shuttles the methylamine group of glycine from the P protein to the T protein.</text>
</comment>
<dbReference type="Pfam" id="PF01597">
    <property type="entry name" value="GCV_H"/>
    <property type="match status" value="1"/>
</dbReference>
<evidence type="ECO:0000256" key="2">
    <source>
        <dbReference type="ARBA" id="ARBA00022823"/>
    </source>
</evidence>
<dbReference type="OrthoDB" id="10264154at2759"/>
<comment type="cofactor">
    <cofactor evidence="5">
        <name>(R)-lipoate</name>
        <dbReference type="ChEBI" id="CHEBI:83088"/>
    </cofactor>
    <text evidence="5">Binds 1 lipoyl cofactor covalently.</text>
</comment>
<dbReference type="InterPro" id="IPR003016">
    <property type="entry name" value="2-oxoA_DH_lipoyl-BS"/>
</dbReference>
<keyword evidence="5" id="KW-0496">Mitochondrion</keyword>
<evidence type="ECO:0000256" key="5">
    <source>
        <dbReference type="RuleBase" id="RU364055"/>
    </source>
</evidence>
<keyword evidence="2 4" id="KW-0450">Lipoyl</keyword>
<dbReference type="NCBIfam" id="TIGR00527">
    <property type="entry name" value="gcvH"/>
    <property type="match status" value="1"/>
</dbReference>
<dbReference type="PROSITE" id="PS00189">
    <property type="entry name" value="LIPOYL"/>
    <property type="match status" value="1"/>
</dbReference>
<organism evidence="7 8">
    <name type="scientific">Hyalella azteca</name>
    <name type="common">Amphipod</name>
    <dbReference type="NCBI Taxonomy" id="294128"/>
    <lineage>
        <taxon>Eukaryota</taxon>
        <taxon>Metazoa</taxon>
        <taxon>Ecdysozoa</taxon>
        <taxon>Arthropoda</taxon>
        <taxon>Crustacea</taxon>
        <taxon>Multicrustacea</taxon>
        <taxon>Malacostraca</taxon>
        <taxon>Eumalacostraca</taxon>
        <taxon>Peracarida</taxon>
        <taxon>Amphipoda</taxon>
        <taxon>Senticaudata</taxon>
        <taxon>Talitrida</taxon>
        <taxon>Talitroidea</taxon>
        <taxon>Hyalellidae</taxon>
        <taxon>Hyalella</taxon>
    </lineage>
</organism>
<evidence type="ECO:0000313" key="8">
    <source>
        <dbReference type="RefSeq" id="XP_018023052.2"/>
    </source>
</evidence>
<dbReference type="PANTHER" id="PTHR11715:SF3">
    <property type="entry name" value="GLYCINE CLEAVAGE SYSTEM H PROTEIN-RELATED"/>
    <property type="match status" value="1"/>
</dbReference>
<gene>
    <name evidence="8" type="primary">LOC108679052</name>
</gene>
<protein>
    <recommendedName>
        <fullName evidence="5">Glycine cleavage system H protein</fullName>
    </recommendedName>
</protein>
<reference evidence="8" key="1">
    <citation type="submission" date="2025-08" db="UniProtKB">
        <authorList>
            <consortium name="RefSeq"/>
        </authorList>
    </citation>
    <scope>IDENTIFICATION</scope>
    <source>
        <tissue evidence="8">Whole organism</tissue>
    </source>
</reference>
<dbReference type="CDD" id="cd06848">
    <property type="entry name" value="GCS_H"/>
    <property type="match status" value="1"/>
</dbReference>
<dbReference type="KEGG" id="hazt:108679052"/>
<dbReference type="HAMAP" id="MF_00272">
    <property type="entry name" value="GcvH"/>
    <property type="match status" value="1"/>
</dbReference>
<dbReference type="InterPro" id="IPR011053">
    <property type="entry name" value="Single_hybrid_motif"/>
</dbReference>
<proteinExistence type="inferred from homology"/>
<sequence>GRKFSDKHEWVEVSGSSGKIGITNYAQDALGDIVYAQLPELDSEFSQGDECGALESVKAASELYCPVSGRVTEVNSAAEDQPSLINKSCYDEGWLFKVELTKPEELDGLMDETAYKNFVRSLTDS</sequence>
<dbReference type="SUPFAM" id="SSF51230">
    <property type="entry name" value="Single hybrid motif"/>
    <property type="match status" value="1"/>
</dbReference>
<evidence type="ECO:0000256" key="1">
    <source>
        <dbReference type="ARBA" id="ARBA00009249"/>
    </source>
</evidence>
<comment type="subcellular location">
    <subcellularLocation>
        <location evidence="5">Mitochondrion</location>
    </subcellularLocation>
</comment>
<dbReference type="GeneID" id="108679052"/>
<dbReference type="Proteomes" id="UP000694843">
    <property type="component" value="Unplaced"/>
</dbReference>
<dbReference type="AlphaFoldDB" id="A0A8B7PBH0"/>
<dbReference type="NCBIfam" id="NF002270">
    <property type="entry name" value="PRK01202.1"/>
    <property type="match status" value="1"/>
</dbReference>
<keyword evidence="3 5" id="KW-0809">Transit peptide</keyword>
<evidence type="ECO:0000313" key="7">
    <source>
        <dbReference type="Proteomes" id="UP000694843"/>
    </source>
</evidence>
<evidence type="ECO:0000256" key="3">
    <source>
        <dbReference type="ARBA" id="ARBA00022946"/>
    </source>
</evidence>
<evidence type="ECO:0000259" key="6">
    <source>
        <dbReference type="PROSITE" id="PS50968"/>
    </source>
</evidence>
<evidence type="ECO:0000256" key="4">
    <source>
        <dbReference type="PIRSR" id="PIRSR617453-50"/>
    </source>
</evidence>
<dbReference type="InterPro" id="IPR017453">
    <property type="entry name" value="GCV_H_sub"/>
</dbReference>
<dbReference type="PANTHER" id="PTHR11715">
    <property type="entry name" value="GLYCINE CLEAVAGE SYSTEM H PROTEIN"/>
    <property type="match status" value="1"/>
</dbReference>
<dbReference type="CTD" id="5493"/>
<dbReference type="OMA" id="EHEWLSG"/>
<dbReference type="InterPro" id="IPR000089">
    <property type="entry name" value="Biotin_lipoyl"/>
</dbReference>
<accession>A0A8B7PBH0</accession>
<dbReference type="Gene3D" id="2.40.50.100">
    <property type="match status" value="1"/>
</dbReference>
<dbReference type="PROSITE" id="PS50968">
    <property type="entry name" value="BIOTINYL_LIPOYL"/>
    <property type="match status" value="1"/>
</dbReference>
<dbReference type="GO" id="GO:0005960">
    <property type="term" value="C:glycine cleavage complex"/>
    <property type="evidence" value="ECO:0007669"/>
    <property type="project" value="UniProtKB-UniRule"/>
</dbReference>
<dbReference type="GO" id="GO:0005739">
    <property type="term" value="C:mitochondrion"/>
    <property type="evidence" value="ECO:0007669"/>
    <property type="project" value="UniProtKB-SubCell"/>
</dbReference>
<comment type="similarity">
    <text evidence="1 5">Belongs to the GcvH family.</text>
</comment>
<dbReference type="InterPro" id="IPR002930">
    <property type="entry name" value="GCV_H"/>
</dbReference>
<keyword evidence="7" id="KW-1185">Reference proteome</keyword>
<feature type="non-terminal residue" evidence="8">
    <location>
        <position position="1"/>
    </location>
</feature>
<feature type="modified residue" description="N6-lipoyllysine" evidence="4">
    <location>
        <position position="58"/>
    </location>
</feature>
<dbReference type="InterPro" id="IPR033753">
    <property type="entry name" value="GCV_H/Fam206"/>
</dbReference>
<feature type="domain" description="Lipoyl-binding" evidence="6">
    <location>
        <begin position="17"/>
        <end position="99"/>
    </location>
</feature>
<comment type="subunit">
    <text evidence="5">The glycine cleavage system is composed of four proteins: P, T, L and H.</text>
</comment>